<keyword evidence="4" id="KW-1015">Disulfide bond</keyword>
<dbReference type="OrthoDB" id="5988997at2759"/>
<name>A0A7D9DBA9_PARCT</name>
<comment type="caution">
    <text evidence="7">The sequence shown here is derived from an EMBL/GenBank/DDBJ whole genome shotgun (WGS) entry which is preliminary data.</text>
</comment>
<dbReference type="AlphaFoldDB" id="A0A7D9DBA9"/>
<dbReference type="SUPFAM" id="SSF57256">
    <property type="entry name" value="Elafin-like"/>
    <property type="match status" value="1"/>
</dbReference>
<dbReference type="InterPro" id="IPR003410">
    <property type="entry name" value="HYR_dom"/>
</dbReference>
<feature type="region of interest" description="Disordered" evidence="6">
    <location>
        <begin position="153"/>
        <end position="179"/>
    </location>
</feature>
<dbReference type="SMART" id="SM00280">
    <property type="entry name" value="KAZAL"/>
    <property type="match status" value="8"/>
</dbReference>
<dbReference type="SMART" id="SM00032">
    <property type="entry name" value="CCP"/>
    <property type="match status" value="1"/>
</dbReference>
<protein>
    <submittedName>
        <fullName evidence="7">Agrin-like isoform X1</fullName>
    </submittedName>
</protein>
<dbReference type="GO" id="GO:0005576">
    <property type="term" value="C:extracellular region"/>
    <property type="evidence" value="ECO:0007669"/>
    <property type="project" value="InterPro"/>
</dbReference>
<dbReference type="InterPro" id="IPR002350">
    <property type="entry name" value="Kazal_dom"/>
</dbReference>
<evidence type="ECO:0000256" key="2">
    <source>
        <dbReference type="ARBA" id="ARBA00022737"/>
    </source>
</evidence>
<dbReference type="Gene3D" id="2.10.70.10">
    <property type="entry name" value="Complement Module, domain 1"/>
    <property type="match status" value="1"/>
</dbReference>
<dbReference type="CDD" id="cd00104">
    <property type="entry name" value="KAZAL_FS"/>
    <property type="match status" value="8"/>
</dbReference>
<dbReference type="InterPro" id="IPR003645">
    <property type="entry name" value="Fol_N"/>
</dbReference>
<dbReference type="SUPFAM" id="SSF57535">
    <property type="entry name" value="Complement control module/SCR domain"/>
    <property type="match status" value="1"/>
</dbReference>
<dbReference type="Gene3D" id="3.30.60.30">
    <property type="match status" value="8"/>
</dbReference>
<gene>
    <name evidence="7" type="ORF">PACLA_8A049189</name>
</gene>
<dbReference type="PROSITE" id="PS50825">
    <property type="entry name" value="HYR"/>
    <property type="match status" value="2"/>
</dbReference>
<evidence type="ECO:0000256" key="5">
    <source>
        <dbReference type="PROSITE-ProRule" id="PRU00302"/>
    </source>
</evidence>
<evidence type="ECO:0000256" key="3">
    <source>
        <dbReference type="ARBA" id="ARBA00022900"/>
    </source>
</evidence>
<feature type="compositionally biased region" description="Pro residues" evidence="6">
    <location>
        <begin position="157"/>
        <end position="179"/>
    </location>
</feature>
<dbReference type="SMART" id="SM00274">
    <property type="entry name" value="FOLN"/>
    <property type="match status" value="8"/>
</dbReference>
<evidence type="ECO:0000313" key="8">
    <source>
        <dbReference type="Proteomes" id="UP001152795"/>
    </source>
</evidence>
<dbReference type="PROSITE" id="PS51465">
    <property type="entry name" value="KAZAL_2"/>
    <property type="match status" value="8"/>
</dbReference>
<reference evidence="7" key="1">
    <citation type="submission" date="2020-04" db="EMBL/GenBank/DDBJ databases">
        <authorList>
            <person name="Alioto T."/>
            <person name="Alioto T."/>
            <person name="Gomez Garrido J."/>
        </authorList>
    </citation>
    <scope>NUCLEOTIDE SEQUENCE</scope>
    <source>
        <strain evidence="7">A484AB</strain>
    </source>
</reference>
<keyword evidence="8" id="KW-1185">Reference proteome</keyword>
<evidence type="ECO:0000313" key="7">
    <source>
        <dbReference type="EMBL" id="CAB3980949.1"/>
    </source>
</evidence>
<dbReference type="Pfam" id="PF02494">
    <property type="entry name" value="HYR"/>
    <property type="match status" value="2"/>
</dbReference>
<dbReference type="InterPro" id="IPR008197">
    <property type="entry name" value="WAP_dom"/>
</dbReference>
<dbReference type="GO" id="GO:0030414">
    <property type="term" value="F:peptidase inhibitor activity"/>
    <property type="evidence" value="ECO:0007669"/>
    <property type="project" value="InterPro"/>
</dbReference>
<dbReference type="InterPro" id="IPR036058">
    <property type="entry name" value="Kazal_dom_sf"/>
</dbReference>
<dbReference type="Gene3D" id="2.10.25.10">
    <property type="entry name" value="Laminin"/>
    <property type="match status" value="1"/>
</dbReference>
<keyword evidence="2" id="KW-0677">Repeat</keyword>
<evidence type="ECO:0000256" key="4">
    <source>
        <dbReference type="ARBA" id="ARBA00023157"/>
    </source>
</evidence>
<dbReference type="PANTHER" id="PTHR10913:SF45">
    <property type="entry name" value="FOLLISTATIN, ISOFORM A-RELATED"/>
    <property type="match status" value="1"/>
</dbReference>
<accession>A0A7D9DBA9</accession>
<dbReference type="InterPro" id="IPR000436">
    <property type="entry name" value="Sushi_SCR_CCP_dom"/>
</dbReference>
<dbReference type="InterPro" id="IPR036645">
    <property type="entry name" value="Elafin-like_sf"/>
</dbReference>
<dbReference type="SMART" id="SM01411">
    <property type="entry name" value="Ephrin_rec_like"/>
    <property type="match status" value="1"/>
</dbReference>
<sequence length="1154" mass="124391">MDAPPQCPPGYDEVRENSKCGLYCRDIVGYTWRCPCNDWMSCAVKERYLWGCADGYYSSFRVRECAQVVRSGRCPAGGSPGSQQSCNSDTDCPSDEKCCNSMCATIITIDTHSCRKNNGGCDQLCFGVPGGRKCGCENGIDYDETLSKCLTDTTPTSTPPLPATTPPLPATTPPLPTTTPPIPTTPPSCTPHPAPEHGSVTCDADPVPQFGKCRFTCDQGYELKGNALDICVNGEWIDDTPTCNTRTKPTFSHCPNDTSVPTDPGKSYGTVNWNVPTAADKDGVNLNVDIFPSGYDPPVKVNIGRHNVRLSTSDKHGVHAYCYFHIIVEDREPPTFGSSCPNDVTLYTDNEDSVRLPSSVKKPVAIDNAKPPNLYIKSYTHDSYFPIGTTMVNYTAVDAAGLSASCIFCVTVVNVCRGVTCTHGAKCALDNTTGNSYTCACNSICPQDYDPVCGSDSQTYNNECLMNVTRCLSRRNIAAVSKGTCEGVCSTVQCDHGATCKVIGGVAKCACDFTCTDSKSLVCGSDLQTYDNECKMREAGCKAKRNIIVLVNGKCGDCSTVQCAYGATCKVIAGVAKCECDFTCADSKSLVCGSDLQTYDNECKMREAGCKAKRNIIVLVNGKCGDCSTVQCGYGATCKVIGGVAKCECDFTCTDSKSLVCGSDLQTYDNECKMREAGCKAKRSIIVLVNGKCGNCSTVQCGYGATCKVIAGVAKCECDFTCTDSKSLVCGSDLQTYDNECKMREAGCKAKRKIIVLVNGKCGDCSTVQCTYGATCKVIAGVAKCECDFTCTDSISLVCGSDLQTYDNECKMREAGCTTKKNITILVNGKCGDCSTVQCGYGATCKVIGGVAKCECDFTCTDSKSLVCGSDLQTYDNECKMREAGCKAKRSIIVLVNGNCETKGDCSRLNCKYGATCQVIKDLAQCECNFTCLDSRSPVCGSDGRTYKNICDLQKKQCTEKKYINVIKNEACGCDDLNLSSEDFKNTSEMACQNIANSVKCEVRCQVGYNAVFPNFLKLQCYDNKWIRKNNIEKYVRLPNENAPPRCYKPTPKSVSAPYCRSGSVLMDRDICVPCPPGSYYNKDGAVCAPCAVTMYQGESGKTDCKKCLSPKTSTITGAEGCYFDHSSNDVKMVFEKKRSEVLVLPLVWMIVLP</sequence>
<dbReference type="Pfam" id="PF00095">
    <property type="entry name" value="WAP"/>
    <property type="match status" value="1"/>
</dbReference>
<dbReference type="Proteomes" id="UP001152795">
    <property type="component" value="Unassembled WGS sequence"/>
</dbReference>
<dbReference type="PANTHER" id="PTHR10913">
    <property type="entry name" value="FOLLISTATIN-RELATED"/>
    <property type="match status" value="1"/>
</dbReference>
<evidence type="ECO:0000256" key="6">
    <source>
        <dbReference type="SAM" id="MobiDB-lite"/>
    </source>
</evidence>
<organism evidence="7 8">
    <name type="scientific">Paramuricea clavata</name>
    <name type="common">Red gorgonian</name>
    <name type="synonym">Violescent sea-whip</name>
    <dbReference type="NCBI Taxonomy" id="317549"/>
    <lineage>
        <taxon>Eukaryota</taxon>
        <taxon>Metazoa</taxon>
        <taxon>Cnidaria</taxon>
        <taxon>Anthozoa</taxon>
        <taxon>Octocorallia</taxon>
        <taxon>Malacalcyonacea</taxon>
        <taxon>Plexauridae</taxon>
        <taxon>Paramuricea</taxon>
    </lineage>
</organism>
<proteinExistence type="predicted"/>
<dbReference type="GO" id="GO:0030154">
    <property type="term" value="P:cell differentiation"/>
    <property type="evidence" value="ECO:0007669"/>
    <property type="project" value="TreeGrafter"/>
</dbReference>
<dbReference type="FunFam" id="3.30.60.30:FF:000024">
    <property type="entry name" value="Transmembrane agrin"/>
    <property type="match status" value="3"/>
</dbReference>
<keyword evidence="1" id="KW-0646">Protease inhibitor</keyword>
<keyword evidence="3" id="KW-0722">Serine protease inhibitor</keyword>
<keyword evidence="5" id="KW-0768">Sushi</keyword>
<dbReference type="EMBL" id="CACRXK020000339">
    <property type="protein sequence ID" value="CAB3980949.1"/>
    <property type="molecule type" value="Genomic_DNA"/>
</dbReference>
<dbReference type="PROSITE" id="PS50923">
    <property type="entry name" value="SUSHI"/>
    <property type="match status" value="1"/>
</dbReference>
<dbReference type="SUPFAM" id="SSF100895">
    <property type="entry name" value="Kazal-type serine protease inhibitors"/>
    <property type="match status" value="8"/>
</dbReference>
<comment type="caution">
    <text evidence="5">Lacks conserved residue(s) required for the propagation of feature annotation.</text>
</comment>
<dbReference type="InterPro" id="IPR035976">
    <property type="entry name" value="Sushi/SCR/CCP_sf"/>
</dbReference>
<dbReference type="InterPro" id="IPR050653">
    <property type="entry name" value="Prot_Inhib_GrowthFact_Antg"/>
</dbReference>
<evidence type="ECO:0000256" key="1">
    <source>
        <dbReference type="ARBA" id="ARBA00022690"/>
    </source>
</evidence>
<dbReference type="CDD" id="cd00033">
    <property type="entry name" value="CCP"/>
    <property type="match status" value="1"/>
</dbReference>
<dbReference type="Pfam" id="PF07648">
    <property type="entry name" value="Kazal_2"/>
    <property type="match status" value="8"/>
</dbReference>